<organism evidence="1 2">
    <name type="scientific">Aquimarina amphilecti</name>
    <dbReference type="NCBI Taxonomy" id="1038014"/>
    <lineage>
        <taxon>Bacteria</taxon>
        <taxon>Pseudomonadati</taxon>
        <taxon>Bacteroidota</taxon>
        <taxon>Flavobacteriia</taxon>
        <taxon>Flavobacteriales</taxon>
        <taxon>Flavobacteriaceae</taxon>
        <taxon>Aquimarina</taxon>
    </lineage>
</organism>
<dbReference type="RefSeq" id="WP_091412858.1">
    <property type="nucleotide sequence ID" value="NZ_FOAB01000013.1"/>
</dbReference>
<sequence length="264" mass="31086">MIPSKYRFRTQEIQLNIPKQGMHKYLIESTNFINYSGEIRCSRKKEVSLSMEYNEDQPYIRFVNVEIENDNFQFSDGSFAMQDIIKRTASVYNKLNLQVSYKGQILSIDNIDELQENWSKIKMYFENKYKGNQIQRFILKTEMILNSEEEIIKDISLYHNFGGLIKSMYQKYSSDSCSITSQYLSTKYGKVTTEEDVLLQSAKETEDVQLQLQSHYPKNKEYVSVNGTYNFKGILESWLQRAVISSIEKYGRQEYHNTVSIIQL</sequence>
<protein>
    <submittedName>
        <fullName evidence="1">Uncharacterized protein</fullName>
    </submittedName>
</protein>
<evidence type="ECO:0000313" key="2">
    <source>
        <dbReference type="Proteomes" id="UP000198521"/>
    </source>
</evidence>
<gene>
    <name evidence="1" type="ORF">SAMN04487910_4662</name>
</gene>
<accession>A0A1H7X6X9</accession>
<keyword evidence="2" id="KW-1185">Reference proteome</keyword>
<dbReference type="Proteomes" id="UP000198521">
    <property type="component" value="Unassembled WGS sequence"/>
</dbReference>
<proteinExistence type="predicted"/>
<dbReference type="AlphaFoldDB" id="A0A1H7X6X9"/>
<name>A0A1H7X6X9_AQUAM</name>
<dbReference type="OrthoDB" id="1157820at2"/>
<dbReference type="STRING" id="1038014.SAMN04487910_4662"/>
<reference evidence="1 2" key="1">
    <citation type="submission" date="2016-10" db="EMBL/GenBank/DDBJ databases">
        <authorList>
            <person name="de Groot N.N."/>
        </authorList>
    </citation>
    <scope>NUCLEOTIDE SEQUENCE [LARGE SCALE GENOMIC DNA]</scope>
    <source>
        <strain evidence="1 2">DSM 25232</strain>
    </source>
</reference>
<evidence type="ECO:0000313" key="1">
    <source>
        <dbReference type="EMBL" id="SEM29580.1"/>
    </source>
</evidence>
<dbReference type="EMBL" id="FOAB01000013">
    <property type="protein sequence ID" value="SEM29580.1"/>
    <property type="molecule type" value="Genomic_DNA"/>
</dbReference>